<dbReference type="RefSeq" id="WP_053326911.1">
    <property type="nucleotide sequence ID" value="NZ_CP009928.1"/>
</dbReference>
<dbReference type="EMBL" id="CP009928">
    <property type="protein sequence ID" value="AKK71576.1"/>
    <property type="molecule type" value="Genomic_DNA"/>
</dbReference>
<dbReference type="Proteomes" id="UP000035213">
    <property type="component" value="Chromosome"/>
</dbReference>
<organism evidence="1 2">
    <name type="scientific">Chryseobacterium gallinarum</name>
    <dbReference type="NCBI Taxonomy" id="1324352"/>
    <lineage>
        <taxon>Bacteria</taxon>
        <taxon>Pseudomonadati</taxon>
        <taxon>Bacteroidota</taxon>
        <taxon>Flavobacteriia</taxon>
        <taxon>Flavobacteriales</taxon>
        <taxon>Weeksellaceae</taxon>
        <taxon>Chryseobacterium group</taxon>
        <taxon>Chryseobacterium</taxon>
    </lineage>
</organism>
<dbReference type="AlphaFoldDB" id="A0A0G3LXC4"/>
<protein>
    <submittedName>
        <fullName evidence="1">Uncharacterized protein</fullName>
    </submittedName>
</protein>
<reference evidence="1 2" key="1">
    <citation type="submission" date="2014-11" db="EMBL/GenBank/DDBJ databases">
        <authorList>
            <person name="Park G.-S."/>
            <person name="Hong S.-J."/>
            <person name="Jung B.K."/>
            <person name="Khan A.R."/>
            <person name="Kwak Y."/>
            <person name="Shin J.-H."/>
        </authorList>
    </citation>
    <scope>NUCLEOTIDE SEQUENCE [LARGE SCALE GENOMIC DNA]</scope>
    <source>
        <strain evidence="1 2">DSM 27622</strain>
    </source>
</reference>
<accession>A0A0G3LXC4</accession>
<sequence length="106" mass="12546">MKFIEIIEAIRTNTIYEFLEENSINIKYESIDVYAENYIDEDSKFCFLDIKEADRKKTFEWNGITYENLYTLTKLVDIVNDLIKQDPKMTSVGIIYEILDNILNGE</sequence>
<dbReference type="KEGG" id="cgn:OK18_02010"/>
<evidence type="ECO:0000313" key="2">
    <source>
        <dbReference type="Proteomes" id="UP000035213"/>
    </source>
</evidence>
<dbReference type="PATRIC" id="fig|1324352.5.peg.433"/>
<name>A0A0G3LXC4_CHRGL</name>
<gene>
    <name evidence="1" type="ORF">OK18_02010</name>
</gene>
<dbReference type="OrthoDB" id="1263570at2"/>
<evidence type="ECO:0000313" key="1">
    <source>
        <dbReference type="EMBL" id="AKK71576.1"/>
    </source>
</evidence>
<proteinExistence type="predicted"/>